<dbReference type="PROSITE" id="PS01180">
    <property type="entry name" value="CUB"/>
    <property type="match status" value="1"/>
</dbReference>
<sequence>MVSTVIRCIAFVLFRCVHHPRCHNLPVCYPVPSFNRQLCPLIATMNSTTTSTIPITTATTPTTTTRATQQPDGQYVQTMPPLDACTSSSVSLRCPNNYVVVVSRAFYGVAQIQGLCSYSPSDCIADSTSTVACNSDSIQCNLYVTKKKLPQCNDQFSSYVHIEYDCVPISMDDSTKEYNVCQQNSTEITSDQGIIRSPGYPTQFPITTSECLRSIRVPHDKTIRLWLSDLYISSLSINCVSDHVTVVDSVQTYRNCGTKRYAYPYLCSSTILIQYSVQIQSSIYRGMRMYFEIVDRPTNDNCSNSNETITPALAIKHKLLIP</sequence>
<evidence type="ECO:0000313" key="5">
    <source>
        <dbReference type="Proteomes" id="UP000663864"/>
    </source>
</evidence>
<feature type="domain" description="CUB" evidence="3">
    <location>
        <begin position="181"/>
        <end position="294"/>
    </location>
</feature>
<evidence type="ECO:0000313" key="4">
    <source>
        <dbReference type="EMBL" id="CAF0904090.1"/>
    </source>
</evidence>
<organism evidence="4 5">
    <name type="scientific">Rotaria sordida</name>
    <dbReference type="NCBI Taxonomy" id="392033"/>
    <lineage>
        <taxon>Eukaryota</taxon>
        <taxon>Metazoa</taxon>
        <taxon>Spiralia</taxon>
        <taxon>Gnathifera</taxon>
        <taxon>Rotifera</taxon>
        <taxon>Eurotatoria</taxon>
        <taxon>Bdelloidea</taxon>
        <taxon>Philodinida</taxon>
        <taxon>Philodinidae</taxon>
        <taxon>Rotaria</taxon>
    </lineage>
</organism>
<proteinExistence type="predicted"/>
<evidence type="ECO:0000256" key="2">
    <source>
        <dbReference type="PROSITE-ProRule" id="PRU00059"/>
    </source>
</evidence>
<dbReference type="InterPro" id="IPR035914">
    <property type="entry name" value="Sperma_CUB_dom_sf"/>
</dbReference>
<dbReference type="Gene3D" id="2.60.120.290">
    <property type="entry name" value="Spermadhesin, CUB domain"/>
    <property type="match status" value="1"/>
</dbReference>
<dbReference type="Pfam" id="PF00431">
    <property type="entry name" value="CUB"/>
    <property type="match status" value="1"/>
</dbReference>
<comment type="caution">
    <text evidence="4">The sequence shown here is derived from an EMBL/GenBank/DDBJ whole genome shotgun (WGS) entry which is preliminary data.</text>
</comment>
<reference evidence="4" key="1">
    <citation type="submission" date="2021-02" db="EMBL/GenBank/DDBJ databases">
        <authorList>
            <person name="Nowell W R."/>
        </authorList>
    </citation>
    <scope>NUCLEOTIDE SEQUENCE</scope>
</reference>
<dbReference type="EMBL" id="CAJNOT010000230">
    <property type="protein sequence ID" value="CAF0904090.1"/>
    <property type="molecule type" value="Genomic_DNA"/>
</dbReference>
<dbReference type="AlphaFoldDB" id="A0A813ZRA1"/>
<comment type="caution">
    <text evidence="2">Lacks conserved residue(s) required for the propagation of feature annotation.</text>
</comment>
<name>A0A813ZRA1_9BILA</name>
<dbReference type="InterPro" id="IPR000859">
    <property type="entry name" value="CUB_dom"/>
</dbReference>
<accession>A0A813ZRA1</accession>
<gene>
    <name evidence="4" type="ORF">ZHD862_LOCUS7542</name>
</gene>
<dbReference type="Proteomes" id="UP000663864">
    <property type="component" value="Unassembled WGS sequence"/>
</dbReference>
<dbReference type="Gene3D" id="2.60.120.740">
    <property type="match status" value="1"/>
</dbReference>
<dbReference type="SUPFAM" id="SSF49854">
    <property type="entry name" value="Spermadhesin, CUB domain"/>
    <property type="match status" value="1"/>
</dbReference>
<dbReference type="InterPro" id="IPR043159">
    <property type="entry name" value="Lectin_gal-bd_sf"/>
</dbReference>
<dbReference type="CDD" id="cd22823">
    <property type="entry name" value="Gal_Rha_Lectin"/>
    <property type="match status" value="1"/>
</dbReference>
<keyword evidence="1 2" id="KW-1015">Disulfide bond</keyword>
<evidence type="ECO:0000256" key="1">
    <source>
        <dbReference type="ARBA" id="ARBA00023157"/>
    </source>
</evidence>
<evidence type="ECO:0000259" key="3">
    <source>
        <dbReference type="PROSITE" id="PS01180"/>
    </source>
</evidence>
<protein>
    <recommendedName>
        <fullName evidence="3">CUB domain-containing protein</fullName>
    </recommendedName>
</protein>
<feature type="disulfide bond" evidence="2">
    <location>
        <begin position="239"/>
        <end position="256"/>
    </location>
</feature>